<evidence type="ECO:0000313" key="1">
    <source>
        <dbReference type="EMBL" id="KAF0756721.1"/>
    </source>
</evidence>
<dbReference type="Proteomes" id="UP000478052">
    <property type="component" value="Unassembled WGS sequence"/>
</dbReference>
<organism evidence="1 2">
    <name type="scientific">Aphis craccivora</name>
    <name type="common">Cowpea aphid</name>
    <dbReference type="NCBI Taxonomy" id="307492"/>
    <lineage>
        <taxon>Eukaryota</taxon>
        <taxon>Metazoa</taxon>
        <taxon>Ecdysozoa</taxon>
        <taxon>Arthropoda</taxon>
        <taxon>Hexapoda</taxon>
        <taxon>Insecta</taxon>
        <taxon>Pterygota</taxon>
        <taxon>Neoptera</taxon>
        <taxon>Paraneoptera</taxon>
        <taxon>Hemiptera</taxon>
        <taxon>Sternorrhyncha</taxon>
        <taxon>Aphidomorpha</taxon>
        <taxon>Aphidoidea</taxon>
        <taxon>Aphididae</taxon>
        <taxon>Aphidini</taxon>
        <taxon>Aphis</taxon>
        <taxon>Aphis</taxon>
    </lineage>
</organism>
<name>A0A6G0YJ49_APHCR</name>
<evidence type="ECO:0000313" key="2">
    <source>
        <dbReference type="Proteomes" id="UP000478052"/>
    </source>
</evidence>
<sequence>MTKSISWQKNSSLLKKRRLLIIFNQFMFVKITIRKKLNIDFERSDECIDFTMMCVLDSERSEECIDFTMMC</sequence>
<dbReference type="EMBL" id="VUJU01003777">
    <property type="protein sequence ID" value="KAF0756721.1"/>
    <property type="molecule type" value="Genomic_DNA"/>
</dbReference>
<protein>
    <submittedName>
        <fullName evidence="1">Uncharacterized protein</fullName>
    </submittedName>
</protein>
<comment type="caution">
    <text evidence="1">The sequence shown here is derived from an EMBL/GenBank/DDBJ whole genome shotgun (WGS) entry which is preliminary data.</text>
</comment>
<accession>A0A6G0YJ49</accession>
<proteinExistence type="predicted"/>
<feature type="non-terminal residue" evidence="1">
    <location>
        <position position="71"/>
    </location>
</feature>
<keyword evidence="2" id="KW-1185">Reference proteome</keyword>
<dbReference type="AlphaFoldDB" id="A0A6G0YJ49"/>
<reference evidence="1 2" key="1">
    <citation type="submission" date="2019-08" db="EMBL/GenBank/DDBJ databases">
        <title>Whole genome of Aphis craccivora.</title>
        <authorList>
            <person name="Voronova N.V."/>
            <person name="Shulinski R.S."/>
            <person name="Bandarenka Y.V."/>
            <person name="Zhorov D.G."/>
            <person name="Warner D."/>
        </authorList>
    </citation>
    <scope>NUCLEOTIDE SEQUENCE [LARGE SCALE GENOMIC DNA]</scope>
    <source>
        <strain evidence="1">180601</strain>
        <tissue evidence="1">Whole Body</tissue>
    </source>
</reference>
<gene>
    <name evidence="1" type="ORF">FWK35_00031993</name>
</gene>